<proteinExistence type="predicted"/>
<dbReference type="RefSeq" id="WP_085516507.1">
    <property type="nucleotide sequence ID" value="NZ_FXAW01000003.1"/>
</dbReference>
<feature type="chain" id="PRO_5012304596" description="DUF5916 domain-containing protein" evidence="1">
    <location>
        <begin position="20"/>
        <end position="820"/>
    </location>
</feature>
<dbReference type="STRING" id="1028.SAMN05661096_01563"/>
<dbReference type="EMBL" id="FXAW01000003">
    <property type="protein sequence ID" value="SMG27021.1"/>
    <property type="molecule type" value="Genomic_DNA"/>
</dbReference>
<protein>
    <recommendedName>
        <fullName evidence="2">DUF5916 domain-containing protein</fullName>
    </recommendedName>
</protein>
<gene>
    <name evidence="3" type="ORF">SAMN05661096_01563</name>
</gene>
<keyword evidence="4" id="KW-1185">Reference proteome</keyword>
<sequence>MLKYFLSIGLLSVCFLSFSQENDSIFRKTISIPRIAEAPKIDGVLDDAAWQDAPIAQNFVERNPTNGSPIPDSLATEVKIIYDDLGVYFGAYMKDPEPHKIATELTERDDIGADDFFFILLNGYNDRQQSMQFIVTAAGVQYDAKMTNGNEDNSWDAVWYSEVKINDDGWVVEAFIPYFILRFPKKSVQEWGLNMEREVFRTRTRYSWNHVDNQKGAFSLYDGEIHGIENIKTPTRLSFQPYISAYANNYDGKTDFSFNGGLDLKYGISDAFTLDMVLIPDFGQARFDNNVLNLSAFEVQFAEQRAFFNEGTELFSKGDMFYSRRVGGAPSRSANANEGEEVLFQPNTVDLINATKVSGRTENGLGIGFFNAVTDEAFANIRNTETGETRAEIVEPYTNYNVTVLDQRFGDNSSVSFVNTNVNRVGNFRDANATGLYVSHTNKANTWNYGASTEGSWVFEEDETTFGTEIQAAATKISGEHRVEGRIDLRSLDYNINDLGFSTNTNYVRYIGYYGYRYLQPRGNLNNMFLNFNLFHFRRLDPDLFSNFTFNFNSSFTTKEFFSYGGGVEVTPFGQNDIYEPRINGRHVKFPGYQDQWIWMNTDFRKKLAFEGFIDWYKYFEQGRSSVFLSLNPRYRFSNKFNLNYGLFYNPSYKEQGFVDMDGNDIIFGQRDRITVENSIGGNYIFNNKISLNLIFRHYYSGALYTKLYSLEQNGELTEEPERENIYDVSFNTWNLDLKFAWWFAPGSQITILYRNALDSYLQESGQSINENLDYLFSHPQLNSFSIRLSYFLDYNRIRNAFSHNTNLNRSKPDKMTAGS</sequence>
<keyword evidence="1" id="KW-0732">Signal</keyword>
<organism evidence="3 4">
    <name type="scientific">Marivirga sericea</name>
    <dbReference type="NCBI Taxonomy" id="1028"/>
    <lineage>
        <taxon>Bacteria</taxon>
        <taxon>Pseudomonadati</taxon>
        <taxon>Bacteroidota</taxon>
        <taxon>Cytophagia</taxon>
        <taxon>Cytophagales</taxon>
        <taxon>Marivirgaceae</taxon>
        <taxon>Marivirga</taxon>
    </lineage>
</organism>
<accession>A0A1X7JGM7</accession>
<evidence type="ECO:0000313" key="4">
    <source>
        <dbReference type="Proteomes" id="UP000193804"/>
    </source>
</evidence>
<feature type="domain" description="DUF5916" evidence="2">
    <location>
        <begin position="233"/>
        <end position="802"/>
    </location>
</feature>
<dbReference type="Proteomes" id="UP000193804">
    <property type="component" value="Unassembled WGS sequence"/>
</dbReference>
<dbReference type="Gene3D" id="2.60.40.1190">
    <property type="match status" value="1"/>
</dbReference>
<dbReference type="Pfam" id="PF19313">
    <property type="entry name" value="DUF5916"/>
    <property type="match status" value="1"/>
</dbReference>
<dbReference type="AlphaFoldDB" id="A0A1X7JGM7"/>
<name>A0A1X7JGM7_9BACT</name>
<dbReference type="OrthoDB" id="9786766at2"/>
<evidence type="ECO:0000259" key="2">
    <source>
        <dbReference type="Pfam" id="PF19313"/>
    </source>
</evidence>
<dbReference type="CDD" id="cd09618">
    <property type="entry name" value="CBM9_like_2"/>
    <property type="match status" value="1"/>
</dbReference>
<evidence type="ECO:0000313" key="3">
    <source>
        <dbReference type="EMBL" id="SMG27021.1"/>
    </source>
</evidence>
<reference evidence="4" key="1">
    <citation type="submission" date="2017-04" db="EMBL/GenBank/DDBJ databases">
        <authorList>
            <person name="Varghese N."/>
            <person name="Submissions S."/>
        </authorList>
    </citation>
    <scope>NUCLEOTIDE SEQUENCE [LARGE SCALE GENOMIC DNA]</scope>
    <source>
        <strain evidence="4">DSM 4125</strain>
    </source>
</reference>
<feature type="signal peptide" evidence="1">
    <location>
        <begin position="1"/>
        <end position="19"/>
    </location>
</feature>
<dbReference type="InterPro" id="IPR045670">
    <property type="entry name" value="DUF5916"/>
</dbReference>
<evidence type="ECO:0000256" key="1">
    <source>
        <dbReference type="SAM" id="SignalP"/>
    </source>
</evidence>
<dbReference type="SUPFAM" id="SSF49344">
    <property type="entry name" value="CBD9-like"/>
    <property type="match status" value="1"/>
</dbReference>